<feature type="transmembrane region" description="Helical" evidence="10">
    <location>
        <begin position="65"/>
        <end position="88"/>
    </location>
</feature>
<feature type="transmembrane region" description="Helical" evidence="10">
    <location>
        <begin position="142"/>
        <end position="164"/>
    </location>
</feature>
<dbReference type="PRINTS" id="PR00237">
    <property type="entry name" value="GPCRRHODOPSN"/>
</dbReference>
<dbReference type="PROSITE" id="PS00237">
    <property type="entry name" value="G_PROTEIN_RECEP_F1_1"/>
    <property type="match status" value="1"/>
</dbReference>
<feature type="transmembrane region" description="Helical" evidence="10">
    <location>
        <begin position="184"/>
        <end position="210"/>
    </location>
</feature>
<dbReference type="Pfam" id="PF00001">
    <property type="entry name" value="7tm_1"/>
    <property type="match status" value="1"/>
</dbReference>
<dbReference type="RefSeq" id="XP_032813802.1">
    <property type="nucleotide sequence ID" value="XM_032957911.1"/>
</dbReference>
<evidence type="ECO:0000313" key="12">
    <source>
        <dbReference type="Proteomes" id="UP001318040"/>
    </source>
</evidence>
<dbReference type="SUPFAM" id="SSF81321">
    <property type="entry name" value="Family A G protein-coupled receptor-like"/>
    <property type="match status" value="1"/>
</dbReference>
<dbReference type="PROSITE" id="PS50262">
    <property type="entry name" value="G_PROTEIN_RECEP_F1_2"/>
    <property type="match status" value="1"/>
</dbReference>
<keyword evidence="2" id="KW-1003">Cell membrane</keyword>
<feature type="transmembrane region" description="Helical" evidence="10">
    <location>
        <begin position="290"/>
        <end position="311"/>
    </location>
</feature>
<dbReference type="Proteomes" id="UP001318040">
    <property type="component" value="Chromosome 21"/>
</dbReference>
<evidence type="ECO:0000259" key="11">
    <source>
        <dbReference type="PROSITE" id="PS50262"/>
    </source>
</evidence>
<evidence type="ECO:0000256" key="6">
    <source>
        <dbReference type="ARBA" id="ARBA00023136"/>
    </source>
</evidence>
<keyword evidence="4 10" id="KW-1133">Transmembrane helix</keyword>
<keyword evidence="12" id="KW-1185">Reference proteome</keyword>
<organism evidence="12 13">
    <name type="scientific">Petromyzon marinus</name>
    <name type="common">Sea lamprey</name>
    <dbReference type="NCBI Taxonomy" id="7757"/>
    <lineage>
        <taxon>Eukaryota</taxon>
        <taxon>Metazoa</taxon>
        <taxon>Chordata</taxon>
        <taxon>Craniata</taxon>
        <taxon>Vertebrata</taxon>
        <taxon>Cyclostomata</taxon>
        <taxon>Hyperoartia</taxon>
        <taxon>Petromyzontiformes</taxon>
        <taxon>Petromyzontidae</taxon>
        <taxon>Petromyzon</taxon>
    </lineage>
</organism>
<evidence type="ECO:0000256" key="10">
    <source>
        <dbReference type="SAM" id="Phobius"/>
    </source>
</evidence>
<dbReference type="KEGG" id="pmrn:116944351"/>
<keyword evidence="3 9" id="KW-0812">Transmembrane</keyword>
<accession>A0AAJ7WXV6</accession>
<evidence type="ECO:0000256" key="4">
    <source>
        <dbReference type="ARBA" id="ARBA00022989"/>
    </source>
</evidence>
<comment type="subcellular location">
    <subcellularLocation>
        <location evidence="1">Cell membrane</location>
        <topology evidence="1">Multi-pass membrane protein</topology>
    </subcellularLocation>
</comment>
<proteinExistence type="inferred from homology"/>
<evidence type="ECO:0000256" key="3">
    <source>
        <dbReference type="ARBA" id="ARBA00022692"/>
    </source>
</evidence>
<dbReference type="Gene3D" id="1.20.1070.10">
    <property type="entry name" value="Rhodopsin 7-helix transmembrane proteins"/>
    <property type="match status" value="1"/>
</dbReference>
<feature type="transmembrane region" description="Helical" evidence="10">
    <location>
        <begin position="100"/>
        <end position="121"/>
    </location>
</feature>
<keyword evidence="8 9" id="KW-0807">Transducer</keyword>
<dbReference type="GO" id="GO:0005886">
    <property type="term" value="C:plasma membrane"/>
    <property type="evidence" value="ECO:0007669"/>
    <property type="project" value="UniProtKB-SubCell"/>
</dbReference>
<protein>
    <submittedName>
        <fullName evidence="13">Trace amine-associated receptor 9-like</fullName>
    </submittedName>
</protein>
<evidence type="ECO:0000256" key="9">
    <source>
        <dbReference type="RuleBase" id="RU000688"/>
    </source>
</evidence>
<evidence type="ECO:0000313" key="13">
    <source>
        <dbReference type="RefSeq" id="XP_032813802.1"/>
    </source>
</evidence>
<gene>
    <name evidence="13" type="primary">LOC116944351</name>
</gene>
<dbReference type="GO" id="GO:0004930">
    <property type="term" value="F:G protein-coupled receptor activity"/>
    <property type="evidence" value="ECO:0007669"/>
    <property type="project" value="UniProtKB-KW"/>
</dbReference>
<dbReference type="InterPro" id="IPR000276">
    <property type="entry name" value="GPCR_Rhodpsn"/>
</dbReference>
<dbReference type="AlphaFoldDB" id="A0AAJ7WXV6"/>
<sequence length="347" mass="37362">MANSSCTISFYDLNCTGPSLSVRDRSIVLALVALVNATTVAGNLLLIATVAFFRRLRSWPNVMALSLAVSDFLVGTLVMPLATVKAVYSCWFYADLLCHWHFFLDFSLTTCSILHVACIAYDRYVAVCDPLRYAARVTERTVGAMLALCWLGAALVSVPILFSLSPALSPNTIHRILCPNDCFFYVHGLIIFVIQMGPYIASVAFVVALYGQIYRAARLQARRIGGGGGGGGGGRGGGGGKSSSAEATAAAKSEHKATKQLGIIIGCFLLSCLPFYLVDVVSLVDEALFVPYRITVLSGYISSALNPLLFAKFNRQLRAGFAMVLRAQLFRPGARDTDFRGGGRRGE</sequence>
<evidence type="ECO:0000256" key="8">
    <source>
        <dbReference type="ARBA" id="ARBA00023224"/>
    </source>
</evidence>
<dbReference type="InterPro" id="IPR050569">
    <property type="entry name" value="TAAR"/>
</dbReference>
<evidence type="ECO:0000256" key="1">
    <source>
        <dbReference type="ARBA" id="ARBA00004651"/>
    </source>
</evidence>
<evidence type="ECO:0000256" key="7">
    <source>
        <dbReference type="ARBA" id="ARBA00023170"/>
    </source>
</evidence>
<feature type="transmembrane region" description="Helical" evidence="10">
    <location>
        <begin position="261"/>
        <end position="278"/>
    </location>
</feature>
<keyword evidence="7 9" id="KW-0675">Receptor</keyword>
<keyword evidence="5 9" id="KW-0297">G-protein coupled receptor</keyword>
<keyword evidence="6 10" id="KW-0472">Membrane</keyword>
<evidence type="ECO:0000256" key="5">
    <source>
        <dbReference type="ARBA" id="ARBA00023040"/>
    </source>
</evidence>
<feature type="transmembrane region" description="Helical" evidence="10">
    <location>
        <begin position="27"/>
        <end position="53"/>
    </location>
</feature>
<comment type="similarity">
    <text evidence="9">Belongs to the G-protein coupled receptor 1 family.</text>
</comment>
<dbReference type="PANTHER" id="PTHR24249">
    <property type="entry name" value="HISTAMINE RECEPTOR-RELATED G-PROTEIN COUPLED RECEPTOR"/>
    <property type="match status" value="1"/>
</dbReference>
<reference evidence="13" key="1">
    <citation type="submission" date="2025-08" db="UniProtKB">
        <authorList>
            <consortium name="RefSeq"/>
        </authorList>
    </citation>
    <scope>IDENTIFICATION</scope>
    <source>
        <tissue evidence="13">Sperm</tissue>
    </source>
</reference>
<dbReference type="PANTHER" id="PTHR24249:SF372">
    <property type="entry name" value="G-PROTEIN COUPLED RECEPTORS FAMILY 1 PROFILE DOMAIN-CONTAINING PROTEIN"/>
    <property type="match status" value="1"/>
</dbReference>
<dbReference type="InterPro" id="IPR017452">
    <property type="entry name" value="GPCR_Rhodpsn_7TM"/>
</dbReference>
<evidence type="ECO:0000256" key="2">
    <source>
        <dbReference type="ARBA" id="ARBA00022475"/>
    </source>
</evidence>
<name>A0AAJ7WXV6_PETMA</name>
<feature type="domain" description="G-protein coupled receptors family 1 profile" evidence="11">
    <location>
        <begin position="42"/>
        <end position="310"/>
    </location>
</feature>